<reference evidence="2" key="1">
    <citation type="journal article" date="2014" name="Front. Microbiol.">
        <title>High frequency of phylogenetically diverse reductive dehalogenase-homologous genes in deep subseafloor sedimentary metagenomes.</title>
        <authorList>
            <person name="Kawai M."/>
            <person name="Futagami T."/>
            <person name="Toyoda A."/>
            <person name="Takaki Y."/>
            <person name="Nishi S."/>
            <person name="Hori S."/>
            <person name="Arai W."/>
            <person name="Tsubouchi T."/>
            <person name="Morono Y."/>
            <person name="Uchiyama I."/>
            <person name="Ito T."/>
            <person name="Fujiyama A."/>
            <person name="Inagaki F."/>
            <person name="Takami H."/>
        </authorList>
    </citation>
    <scope>NUCLEOTIDE SEQUENCE</scope>
    <source>
        <strain evidence="2">Expedition CK06-06</strain>
    </source>
</reference>
<evidence type="ECO:0000313" key="2">
    <source>
        <dbReference type="EMBL" id="GAJ11480.1"/>
    </source>
</evidence>
<feature type="region of interest" description="Disordered" evidence="1">
    <location>
        <begin position="74"/>
        <end position="94"/>
    </location>
</feature>
<evidence type="ECO:0000256" key="1">
    <source>
        <dbReference type="SAM" id="MobiDB-lite"/>
    </source>
</evidence>
<gene>
    <name evidence="2" type="ORF">S12H4_52881</name>
</gene>
<dbReference type="AlphaFoldDB" id="X1VQF8"/>
<comment type="caution">
    <text evidence="2">The sequence shown here is derived from an EMBL/GenBank/DDBJ whole genome shotgun (WGS) entry which is preliminary data.</text>
</comment>
<proteinExistence type="predicted"/>
<sequence>EMIDAFDKRLDTDKVTHRGIEVGRFPAGDDDKLAKVRAMGERQVSEATRIRQGLEAKLGLPALPGVIESQLEALEGTEKIDEGGNKNDSDKSEV</sequence>
<accession>X1VQF8</accession>
<organism evidence="2">
    <name type="scientific">marine sediment metagenome</name>
    <dbReference type="NCBI Taxonomy" id="412755"/>
    <lineage>
        <taxon>unclassified sequences</taxon>
        <taxon>metagenomes</taxon>
        <taxon>ecological metagenomes</taxon>
    </lineage>
</organism>
<feature type="non-terminal residue" evidence="2">
    <location>
        <position position="1"/>
    </location>
</feature>
<name>X1VQF8_9ZZZZ</name>
<feature type="compositionally biased region" description="Basic and acidic residues" evidence="1">
    <location>
        <begin position="76"/>
        <end position="94"/>
    </location>
</feature>
<dbReference type="EMBL" id="BARW01033597">
    <property type="protein sequence ID" value="GAJ11480.1"/>
    <property type="molecule type" value="Genomic_DNA"/>
</dbReference>
<protein>
    <submittedName>
        <fullName evidence="2">Uncharacterized protein</fullName>
    </submittedName>
</protein>